<protein>
    <submittedName>
        <fullName evidence="2">Uncharacterized protein</fullName>
    </submittedName>
</protein>
<dbReference type="RefSeq" id="XP_030849932.1">
    <property type="nucleotide sequence ID" value="XM_030994072.1"/>
</dbReference>
<evidence type="ECO:0000313" key="2">
    <source>
        <dbReference type="EnsemblMetazoa" id="XP_030849932"/>
    </source>
</evidence>
<feature type="chain" id="PRO_5029916657" evidence="1">
    <location>
        <begin position="18"/>
        <end position="125"/>
    </location>
</feature>
<reference evidence="2" key="2">
    <citation type="submission" date="2021-01" db="UniProtKB">
        <authorList>
            <consortium name="EnsemblMetazoa"/>
        </authorList>
    </citation>
    <scope>IDENTIFICATION</scope>
</reference>
<evidence type="ECO:0000313" key="3">
    <source>
        <dbReference type="Proteomes" id="UP000007110"/>
    </source>
</evidence>
<proteinExistence type="predicted"/>
<organism evidence="2 3">
    <name type="scientific">Strongylocentrotus purpuratus</name>
    <name type="common">Purple sea urchin</name>
    <dbReference type="NCBI Taxonomy" id="7668"/>
    <lineage>
        <taxon>Eukaryota</taxon>
        <taxon>Metazoa</taxon>
        <taxon>Echinodermata</taxon>
        <taxon>Eleutherozoa</taxon>
        <taxon>Echinozoa</taxon>
        <taxon>Echinoidea</taxon>
        <taxon>Euechinoidea</taxon>
        <taxon>Echinacea</taxon>
        <taxon>Camarodonta</taxon>
        <taxon>Echinidea</taxon>
        <taxon>Strongylocentrotidae</taxon>
        <taxon>Strongylocentrotus</taxon>
    </lineage>
</organism>
<reference evidence="3" key="1">
    <citation type="submission" date="2015-02" db="EMBL/GenBank/DDBJ databases">
        <title>Genome sequencing for Strongylocentrotus purpuratus.</title>
        <authorList>
            <person name="Murali S."/>
            <person name="Liu Y."/>
            <person name="Vee V."/>
            <person name="English A."/>
            <person name="Wang M."/>
            <person name="Skinner E."/>
            <person name="Han Y."/>
            <person name="Muzny D.M."/>
            <person name="Worley K.C."/>
            <person name="Gibbs R.A."/>
        </authorList>
    </citation>
    <scope>NUCLEOTIDE SEQUENCE</scope>
</reference>
<dbReference type="KEGG" id="spu:105437088"/>
<evidence type="ECO:0000256" key="1">
    <source>
        <dbReference type="SAM" id="SignalP"/>
    </source>
</evidence>
<keyword evidence="3" id="KW-1185">Reference proteome</keyword>
<dbReference type="Proteomes" id="UP000007110">
    <property type="component" value="Unassembled WGS sequence"/>
</dbReference>
<name>A0A7M7PDS9_STRPU</name>
<dbReference type="InParanoid" id="A0A7M7PDS9"/>
<sequence>MKTMIFIALFFVGLASGAIDVSGDTCIEDDPCKYSVCRMAPRGGTTCSGTCEGGVVWMDNRGDVIDCDTCGSTETVSCAADMCANASCPGREDPPRCRVFNCGHCVPEFFNFGSNDPVCLGALQE</sequence>
<dbReference type="EnsemblMetazoa" id="XM_030994072">
    <property type="protein sequence ID" value="XP_030849932"/>
    <property type="gene ID" value="LOC105437088"/>
</dbReference>
<dbReference type="AlphaFoldDB" id="A0A7M7PDS9"/>
<dbReference type="GeneID" id="105437088"/>
<accession>A0A7M7PDS9</accession>
<feature type="signal peptide" evidence="1">
    <location>
        <begin position="1"/>
        <end position="17"/>
    </location>
</feature>
<keyword evidence="1" id="KW-0732">Signal</keyword>